<keyword evidence="3" id="KW-1185">Reference proteome</keyword>
<dbReference type="EMBL" id="JBHSBI010000002">
    <property type="protein sequence ID" value="MFC4006430.1"/>
    <property type="molecule type" value="Genomic_DNA"/>
</dbReference>
<feature type="region of interest" description="Disordered" evidence="1">
    <location>
        <begin position="1"/>
        <end position="242"/>
    </location>
</feature>
<evidence type="ECO:0000256" key="1">
    <source>
        <dbReference type="SAM" id="MobiDB-lite"/>
    </source>
</evidence>
<organism evidence="2 3">
    <name type="scientific">Nonomuraea purpurea</name>
    <dbReference type="NCBI Taxonomy" id="1849276"/>
    <lineage>
        <taxon>Bacteria</taxon>
        <taxon>Bacillati</taxon>
        <taxon>Actinomycetota</taxon>
        <taxon>Actinomycetes</taxon>
        <taxon>Streptosporangiales</taxon>
        <taxon>Streptosporangiaceae</taxon>
        <taxon>Nonomuraea</taxon>
    </lineage>
</organism>
<comment type="caution">
    <text evidence="2">The sequence shown here is derived from an EMBL/GenBank/DDBJ whole genome shotgun (WGS) entry which is preliminary data.</text>
</comment>
<dbReference type="RefSeq" id="WP_379526587.1">
    <property type="nucleotide sequence ID" value="NZ_JBHSBI010000002.1"/>
</dbReference>
<accession>A0ABV8FZP2</accession>
<protein>
    <submittedName>
        <fullName evidence="2">Uncharacterized protein</fullName>
    </submittedName>
</protein>
<reference evidence="3" key="1">
    <citation type="journal article" date="2019" name="Int. J. Syst. Evol. Microbiol.">
        <title>The Global Catalogue of Microorganisms (GCM) 10K type strain sequencing project: providing services to taxonomists for standard genome sequencing and annotation.</title>
        <authorList>
            <consortium name="The Broad Institute Genomics Platform"/>
            <consortium name="The Broad Institute Genome Sequencing Center for Infectious Disease"/>
            <person name="Wu L."/>
            <person name="Ma J."/>
        </authorList>
    </citation>
    <scope>NUCLEOTIDE SEQUENCE [LARGE SCALE GENOMIC DNA]</scope>
    <source>
        <strain evidence="3">TBRC 1276</strain>
    </source>
</reference>
<name>A0ABV8FZP2_9ACTN</name>
<evidence type="ECO:0000313" key="2">
    <source>
        <dbReference type="EMBL" id="MFC4006430.1"/>
    </source>
</evidence>
<feature type="compositionally biased region" description="Basic and acidic residues" evidence="1">
    <location>
        <begin position="221"/>
        <end position="242"/>
    </location>
</feature>
<feature type="compositionally biased region" description="Gly residues" evidence="1">
    <location>
        <begin position="8"/>
        <end position="20"/>
    </location>
</feature>
<sequence>MGLAGASAGAGLGGQTGTPGGVRSAAGEEFLAGRSPPESGSSARPPWGHGAGEDRFDQASGDGAGGCAHAGTGSGTGGCSVWEAAPLGGGTSGHDGPVAFCEVSGQDVGTSREVSGHDLGTSPTSGRVPCVSRESGQEVGTSVPRASRDSGQEVGTSLPGASGHEGEVVLLGGGTSGHEEFDPGAEPAASSRAERRGGGSGQESSLRGGSGQEGSWAGAEDSGHDVGTSEERCGASGQDDGR</sequence>
<evidence type="ECO:0000313" key="3">
    <source>
        <dbReference type="Proteomes" id="UP001595851"/>
    </source>
</evidence>
<gene>
    <name evidence="2" type="ORF">ACFOY2_04305</name>
</gene>
<proteinExistence type="predicted"/>
<dbReference type="Proteomes" id="UP001595851">
    <property type="component" value="Unassembled WGS sequence"/>
</dbReference>
<feature type="compositionally biased region" description="Gly residues" evidence="1">
    <location>
        <begin position="62"/>
        <end position="78"/>
    </location>
</feature>